<protein>
    <recommendedName>
        <fullName evidence="4">Synaptobrevin, longin-like domain protein</fullName>
    </recommendedName>
</protein>
<evidence type="ECO:0000256" key="1">
    <source>
        <dbReference type="SAM" id="Coils"/>
    </source>
</evidence>
<feature type="coiled-coil region" evidence="1">
    <location>
        <begin position="272"/>
        <end position="299"/>
    </location>
</feature>
<dbReference type="AlphaFoldDB" id="A0A6L2JI83"/>
<accession>A0A6L2JI83</accession>
<feature type="region of interest" description="Disordered" evidence="2">
    <location>
        <begin position="144"/>
        <end position="169"/>
    </location>
</feature>
<reference evidence="3" key="1">
    <citation type="journal article" date="2019" name="Sci. Rep.">
        <title>Draft genome of Tanacetum cinerariifolium, the natural source of mosquito coil.</title>
        <authorList>
            <person name="Yamashiro T."/>
            <person name="Shiraishi A."/>
            <person name="Satake H."/>
            <person name="Nakayama K."/>
        </authorList>
    </citation>
    <scope>NUCLEOTIDE SEQUENCE</scope>
</reference>
<proteinExistence type="predicted"/>
<name>A0A6L2JI83_TANCI</name>
<evidence type="ECO:0000256" key="2">
    <source>
        <dbReference type="SAM" id="MobiDB-lite"/>
    </source>
</evidence>
<comment type="caution">
    <text evidence="3">The sequence shown here is derived from an EMBL/GenBank/DDBJ whole genome shotgun (WGS) entry which is preliminary data.</text>
</comment>
<organism evidence="3">
    <name type="scientific">Tanacetum cinerariifolium</name>
    <name type="common">Dalmatian daisy</name>
    <name type="synonym">Chrysanthemum cinerariifolium</name>
    <dbReference type="NCBI Taxonomy" id="118510"/>
    <lineage>
        <taxon>Eukaryota</taxon>
        <taxon>Viridiplantae</taxon>
        <taxon>Streptophyta</taxon>
        <taxon>Embryophyta</taxon>
        <taxon>Tracheophyta</taxon>
        <taxon>Spermatophyta</taxon>
        <taxon>Magnoliopsida</taxon>
        <taxon>eudicotyledons</taxon>
        <taxon>Gunneridae</taxon>
        <taxon>Pentapetalae</taxon>
        <taxon>asterids</taxon>
        <taxon>campanulids</taxon>
        <taxon>Asterales</taxon>
        <taxon>Asteraceae</taxon>
        <taxon>Asteroideae</taxon>
        <taxon>Anthemideae</taxon>
        <taxon>Anthemidinae</taxon>
        <taxon>Tanacetum</taxon>
    </lineage>
</organism>
<keyword evidence="1" id="KW-0175">Coiled coil</keyword>
<sequence>MALTFADTHNMIAHLTKSDASEGFEQILDFLNASVIQYALTEIFAELARMGYEKPSTKLTFYKAFFLAQLKFLIHTILQCMSAKRTMWNEFSSSMASAGRKGISRVDTPLFEGMLVPQEAADDVEDVVVDDVIADDVVDVVTHSDVEPTPPSPTHAITPPPSQELPSTSQEIREEEKVESFWVEDIKEGRLEESQAQVYHIDLEHADKVLSMQDDELEPAKLKKVIEVVTTAKLMTEVVTTAAAPINAATITAAPKLEEEASRALKRKTKSSEQQAAKKQKLDEEVEELKNIYKLFQMMKMMFTLRLLL</sequence>
<evidence type="ECO:0008006" key="4">
    <source>
        <dbReference type="Google" id="ProtNLM"/>
    </source>
</evidence>
<gene>
    <name evidence="3" type="ORF">Tci_008265</name>
</gene>
<feature type="compositionally biased region" description="Pro residues" evidence="2">
    <location>
        <begin position="148"/>
        <end position="163"/>
    </location>
</feature>
<evidence type="ECO:0000313" key="3">
    <source>
        <dbReference type="EMBL" id="GEU36287.1"/>
    </source>
</evidence>
<dbReference type="EMBL" id="BKCJ010000792">
    <property type="protein sequence ID" value="GEU36287.1"/>
    <property type="molecule type" value="Genomic_DNA"/>
</dbReference>